<keyword evidence="2" id="KW-1185">Reference proteome</keyword>
<evidence type="ECO:0000313" key="1">
    <source>
        <dbReference type="EMBL" id="KAK2186012.1"/>
    </source>
</evidence>
<comment type="caution">
    <text evidence="1">The sequence shown here is derived from an EMBL/GenBank/DDBJ whole genome shotgun (WGS) entry which is preliminary data.</text>
</comment>
<sequence length="189" mass="21846">MECHQGPPLAQFSSLYAGPIGQIIRRHHLDFHLFADDSQLYVSFKIKDTNDETIALARIQACVGELKAWMIHHRHQLNDSKTEVIIGDNIFKPTTVDRNLRVTLDSAFNVTSKVSQLRQAAYYQLHKIRPIRHCLTQHATELLVHSLVISRLDYGNSLLYCLPDSLLEKLQEYKMQQLELLWKSVVRIT</sequence>
<dbReference type="AlphaFoldDB" id="A0AAD9P0S3"/>
<protein>
    <recommendedName>
        <fullName evidence="3">Reverse transcriptase domain-containing protein</fullName>
    </recommendedName>
</protein>
<evidence type="ECO:0008006" key="3">
    <source>
        <dbReference type="Google" id="ProtNLM"/>
    </source>
</evidence>
<accession>A0AAD9P0S3</accession>
<proteinExistence type="predicted"/>
<organism evidence="1 2">
    <name type="scientific">Ridgeia piscesae</name>
    <name type="common">Tubeworm</name>
    <dbReference type="NCBI Taxonomy" id="27915"/>
    <lineage>
        <taxon>Eukaryota</taxon>
        <taxon>Metazoa</taxon>
        <taxon>Spiralia</taxon>
        <taxon>Lophotrochozoa</taxon>
        <taxon>Annelida</taxon>
        <taxon>Polychaeta</taxon>
        <taxon>Sedentaria</taxon>
        <taxon>Canalipalpata</taxon>
        <taxon>Sabellida</taxon>
        <taxon>Siboglinidae</taxon>
        <taxon>Ridgeia</taxon>
    </lineage>
</organism>
<name>A0AAD9P0S3_RIDPI</name>
<dbReference type="Proteomes" id="UP001209878">
    <property type="component" value="Unassembled WGS sequence"/>
</dbReference>
<dbReference type="EMBL" id="JAODUO010000215">
    <property type="protein sequence ID" value="KAK2186012.1"/>
    <property type="molecule type" value="Genomic_DNA"/>
</dbReference>
<gene>
    <name evidence="1" type="ORF">NP493_216g01024</name>
</gene>
<evidence type="ECO:0000313" key="2">
    <source>
        <dbReference type="Proteomes" id="UP001209878"/>
    </source>
</evidence>
<dbReference type="PANTHER" id="PTHR33332">
    <property type="entry name" value="REVERSE TRANSCRIPTASE DOMAIN-CONTAINING PROTEIN"/>
    <property type="match status" value="1"/>
</dbReference>
<reference evidence="1" key="1">
    <citation type="journal article" date="2023" name="Mol. Biol. Evol.">
        <title>Third-Generation Sequencing Reveals the Adaptive Role of the Epigenome in Three Deep-Sea Polychaetes.</title>
        <authorList>
            <person name="Perez M."/>
            <person name="Aroh O."/>
            <person name="Sun Y."/>
            <person name="Lan Y."/>
            <person name="Juniper S.K."/>
            <person name="Young C.R."/>
            <person name="Angers B."/>
            <person name="Qian P.Y."/>
        </authorList>
    </citation>
    <scope>NUCLEOTIDE SEQUENCE</scope>
    <source>
        <strain evidence="1">R07B-5</strain>
    </source>
</reference>